<proteinExistence type="predicted"/>
<accession>A0A0K1PZQ4</accession>
<dbReference type="AlphaFoldDB" id="A0A0K1PZQ4"/>
<evidence type="ECO:0000313" key="2">
    <source>
        <dbReference type="Proteomes" id="UP000064967"/>
    </source>
</evidence>
<gene>
    <name evidence="1" type="ORF">AKJ09_05636</name>
</gene>
<dbReference type="STRING" id="1391654.AKJ09_05636"/>
<keyword evidence="2" id="KW-1185">Reference proteome</keyword>
<protein>
    <submittedName>
        <fullName evidence="1">Uncharacterized protein</fullName>
    </submittedName>
</protein>
<reference evidence="1 2" key="1">
    <citation type="submission" date="2015-08" db="EMBL/GenBank/DDBJ databases">
        <authorList>
            <person name="Babu N.S."/>
            <person name="Beckwith C.J."/>
            <person name="Beseler K.G."/>
            <person name="Brison A."/>
            <person name="Carone J.V."/>
            <person name="Caskin T.P."/>
            <person name="Diamond M."/>
            <person name="Durham M.E."/>
            <person name="Foxe J.M."/>
            <person name="Go M."/>
            <person name="Henderson B.A."/>
            <person name="Jones I.B."/>
            <person name="McGettigan J.A."/>
            <person name="Micheletti S.J."/>
            <person name="Nasrallah M.E."/>
            <person name="Ortiz D."/>
            <person name="Piller C.R."/>
            <person name="Privatt S.R."/>
            <person name="Schneider S.L."/>
            <person name="Sharp S."/>
            <person name="Smith T.C."/>
            <person name="Stanton J.D."/>
            <person name="Ullery H.E."/>
            <person name="Wilson R.J."/>
            <person name="Serrano M.G."/>
            <person name="Buck G."/>
            <person name="Lee V."/>
            <person name="Wang Y."/>
            <person name="Carvalho R."/>
            <person name="Voegtly L."/>
            <person name="Shi R."/>
            <person name="Duckworth R."/>
            <person name="Johnson A."/>
            <person name="Loviza R."/>
            <person name="Walstead R."/>
            <person name="Shah Z."/>
            <person name="Kiflezghi M."/>
            <person name="Wade K."/>
            <person name="Ball S.L."/>
            <person name="Bradley K.W."/>
            <person name="Asai D.J."/>
            <person name="Bowman C.A."/>
            <person name="Russell D.A."/>
            <person name="Pope W.H."/>
            <person name="Jacobs-Sera D."/>
            <person name="Hendrix R.W."/>
            <person name="Hatfull G.F."/>
        </authorList>
    </citation>
    <scope>NUCLEOTIDE SEQUENCE [LARGE SCALE GENOMIC DNA]</scope>
    <source>
        <strain evidence="1 2">DSM 27648</strain>
    </source>
</reference>
<dbReference type="Proteomes" id="UP000064967">
    <property type="component" value="Chromosome"/>
</dbReference>
<organism evidence="1 2">
    <name type="scientific">Labilithrix luteola</name>
    <dbReference type="NCBI Taxonomy" id="1391654"/>
    <lineage>
        <taxon>Bacteria</taxon>
        <taxon>Pseudomonadati</taxon>
        <taxon>Myxococcota</taxon>
        <taxon>Polyangia</taxon>
        <taxon>Polyangiales</taxon>
        <taxon>Labilitrichaceae</taxon>
        <taxon>Labilithrix</taxon>
    </lineage>
</organism>
<name>A0A0K1PZQ4_9BACT</name>
<dbReference type="KEGG" id="llu:AKJ09_05636"/>
<dbReference type="EMBL" id="CP012333">
    <property type="protein sequence ID" value="AKU98972.1"/>
    <property type="molecule type" value="Genomic_DNA"/>
</dbReference>
<evidence type="ECO:0000313" key="1">
    <source>
        <dbReference type="EMBL" id="AKU98972.1"/>
    </source>
</evidence>
<sequence>MSVPLPYGFSATVTGESAPAQPFMVVTPEDARLVMASSAIASRVGHDITYDIDQVILKDTTNLHDLVSTALETVARGIDEARAYAPEATGRTCLMWTALKIELDEKTREAYAFFDERTGTLVLRVPTRATSFATERGVALALAPPT</sequence>